<evidence type="ECO:0000256" key="5">
    <source>
        <dbReference type="SAM" id="MobiDB-lite"/>
    </source>
</evidence>
<dbReference type="Pfam" id="PF08507">
    <property type="entry name" value="COPI_assoc"/>
    <property type="match status" value="1"/>
</dbReference>
<dbReference type="GO" id="GO:0016020">
    <property type="term" value="C:membrane"/>
    <property type="evidence" value="ECO:0007669"/>
    <property type="project" value="UniProtKB-SubCell"/>
</dbReference>
<evidence type="ECO:0000256" key="2">
    <source>
        <dbReference type="ARBA" id="ARBA00022692"/>
    </source>
</evidence>
<feature type="region of interest" description="Disordered" evidence="5">
    <location>
        <begin position="177"/>
        <end position="196"/>
    </location>
</feature>
<protein>
    <submittedName>
        <fullName evidence="7">Uncharacterized protein</fullName>
    </submittedName>
</protein>
<comment type="subcellular location">
    <subcellularLocation>
        <location evidence="1">Membrane</location>
        <topology evidence="1">Multi-pass membrane protein</topology>
    </subcellularLocation>
</comment>
<gene>
    <name evidence="7" type="ORF">BIGN1055_LOCUS62</name>
</gene>
<organism evidence="7">
    <name type="scientific">Bigelowiella natans</name>
    <name type="common">Pedinomonas minutissima</name>
    <name type="synonym">Chlorarachnion sp. (strain CCMP621)</name>
    <dbReference type="NCBI Taxonomy" id="227086"/>
    <lineage>
        <taxon>Eukaryota</taxon>
        <taxon>Sar</taxon>
        <taxon>Rhizaria</taxon>
        <taxon>Cercozoa</taxon>
        <taxon>Chlorarachniophyceae</taxon>
        <taxon>Bigelowiella</taxon>
    </lineage>
</organism>
<evidence type="ECO:0000256" key="1">
    <source>
        <dbReference type="ARBA" id="ARBA00004141"/>
    </source>
</evidence>
<proteinExistence type="predicted"/>
<evidence type="ECO:0000256" key="4">
    <source>
        <dbReference type="ARBA" id="ARBA00023136"/>
    </source>
</evidence>
<dbReference type="AlphaFoldDB" id="A0A7S2KFU2"/>
<evidence type="ECO:0000256" key="3">
    <source>
        <dbReference type="ARBA" id="ARBA00022989"/>
    </source>
</evidence>
<sequence length="196" mass="21872">MPDANQAYGLNENDGEDVAFLEPNDHKGEVIANNRAPEGKGRQKPKRGRIFTVLHWMGIILTLGYMGYAAGMLFGFAHKDDNAIRECITYTFMVLFSLLLLLAEFRVEYVVNGFRFLSTPFGLALYYTFLGVFALMDDRGWWKWVLCSPMAFMGVAYLLCPSCSHDTMSMHDPIANTSSDAKVSAPSPSSVDDKMA</sequence>
<dbReference type="PANTHER" id="PTHR28128">
    <property type="entry name" value="GOLGI APPARATUS MEMBRANE PROTEIN TVP15"/>
    <property type="match status" value="1"/>
</dbReference>
<accession>A0A7S2KFU2</accession>
<dbReference type="EMBL" id="HBHA01000091">
    <property type="protein sequence ID" value="CAD9575679.1"/>
    <property type="molecule type" value="Transcribed_RNA"/>
</dbReference>
<feature type="transmembrane region" description="Helical" evidence="6">
    <location>
        <begin position="50"/>
        <end position="77"/>
    </location>
</feature>
<keyword evidence="2 6" id="KW-0812">Transmembrane</keyword>
<feature type="compositionally biased region" description="Polar residues" evidence="5">
    <location>
        <begin position="177"/>
        <end position="190"/>
    </location>
</feature>
<evidence type="ECO:0000256" key="6">
    <source>
        <dbReference type="SAM" id="Phobius"/>
    </source>
</evidence>
<feature type="transmembrane region" description="Helical" evidence="6">
    <location>
        <begin position="83"/>
        <end position="102"/>
    </location>
</feature>
<feature type="transmembrane region" description="Helical" evidence="6">
    <location>
        <begin position="114"/>
        <end position="135"/>
    </location>
</feature>
<dbReference type="PANTHER" id="PTHR28128:SF3">
    <property type="entry name" value="CHROMOSOME UNDETERMINED SCAFFOLD_46, WHOLE GENOME SHOTGUN SEQUENCE"/>
    <property type="match status" value="1"/>
</dbReference>
<feature type="transmembrane region" description="Helical" evidence="6">
    <location>
        <begin position="141"/>
        <end position="160"/>
    </location>
</feature>
<evidence type="ECO:0000313" key="7">
    <source>
        <dbReference type="EMBL" id="CAD9575679.1"/>
    </source>
</evidence>
<keyword evidence="3 6" id="KW-1133">Transmembrane helix</keyword>
<keyword evidence="4 6" id="KW-0472">Membrane</keyword>
<dbReference type="InterPro" id="IPR013714">
    <property type="entry name" value="Golgi_TVP15"/>
</dbReference>
<name>A0A7S2KFU2_BIGNA</name>
<reference evidence="7" key="1">
    <citation type="submission" date="2021-01" db="EMBL/GenBank/DDBJ databases">
        <authorList>
            <person name="Corre E."/>
            <person name="Pelletier E."/>
            <person name="Niang G."/>
            <person name="Scheremetjew M."/>
            <person name="Finn R."/>
            <person name="Kale V."/>
            <person name="Holt S."/>
            <person name="Cochrane G."/>
            <person name="Meng A."/>
            <person name="Brown T."/>
            <person name="Cohen L."/>
        </authorList>
    </citation>
    <scope>NUCLEOTIDE SEQUENCE</scope>
    <source>
        <strain evidence="7">CCMP1258.1</strain>
    </source>
</reference>